<feature type="signal peptide" evidence="1">
    <location>
        <begin position="1"/>
        <end position="19"/>
    </location>
</feature>
<dbReference type="Proteomes" id="UP001430584">
    <property type="component" value="Unassembled WGS sequence"/>
</dbReference>
<dbReference type="GeneID" id="92013252"/>
<accession>A0A0G2E6X0</accession>
<evidence type="ECO:0000313" key="2">
    <source>
        <dbReference type="EMBL" id="KAL0256770.1"/>
    </source>
</evidence>
<keyword evidence="5" id="KW-1185">Reference proteome</keyword>
<evidence type="ECO:0000256" key="1">
    <source>
        <dbReference type="SAM" id="SignalP"/>
    </source>
</evidence>
<protein>
    <submittedName>
        <fullName evidence="3">Uncharacterized protein</fullName>
    </submittedName>
</protein>
<dbReference type="AlphaFoldDB" id="A0A0G2E6X0"/>
<dbReference type="Proteomes" id="UP000034182">
    <property type="component" value="Unassembled WGS sequence"/>
</dbReference>
<evidence type="ECO:0000313" key="3">
    <source>
        <dbReference type="EMBL" id="KKY18101.1"/>
    </source>
</evidence>
<keyword evidence="1" id="KW-0732">Signal</keyword>
<dbReference type="EMBL" id="JAJVCZ030000009">
    <property type="protein sequence ID" value="KAL0256770.1"/>
    <property type="molecule type" value="Genomic_DNA"/>
</dbReference>
<gene>
    <name evidence="2" type="ORF">SLS55_009167</name>
    <name evidence="3" type="ORF">UCDDS831_g06128</name>
</gene>
<sequence>MKYSAPIIALFGVLGGVSATMSPANMQDTGNSLARQAFDIKDLVLQIDSTKNAGPMQDVFEEMDDLYDTVLANIQLIIGSATLSEASEDVQLVYEAYSYLCQGMFELMDALASSADNFVAMDTQNEFRVPASIREVGGVVDAWMFNMIGLFPSNSSYADQSANQKNQVDSHFRRSIAAYHLATAKTASPYGNITSIVSLDALDITDKVASDEDDSTTSTTSS</sequence>
<dbReference type="RefSeq" id="XP_066629799.1">
    <property type="nucleotide sequence ID" value="XM_066780570.1"/>
</dbReference>
<organism evidence="3 4">
    <name type="scientific">Diplodia seriata</name>
    <dbReference type="NCBI Taxonomy" id="420778"/>
    <lineage>
        <taxon>Eukaryota</taxon>
        <taxon>Fungi</taxon>
        <taxon>Dikarya</taxon>
        <taxon>Ascomycota</taxon>
        <taxon>Pezizomycotina</taxon>
        <taxon>Dothideomycetes</taxon>
        <taxon>Dothideomycetes incertae sedis</taxon>
        <taxon>Botryosphaeriales</taxon>
        <taxon>Botryosphaeriaceae</taxon>
        <taxon>Diplodia</taxon>
    </lineage>
</organism>
<comment type="caution">
    <text evidence="3">The sequence shown here is derived from an EMBL/GenBank/DDBJ whole genome shotgun (WGS) entry which is preliminary data.</text>
</comment>
<evidence type="ECO:0000313" key="4">
    <source>
        <dbReference type="Proteomes" id="UP000034182"/>
    </source>
</evidence>
<reference evidence="3 4" key="1">
    <citation type="submission" date="2015-03" db="EMBL/GenBank/DDBJ databases">
        <authorList>
            <person name="Morales-Cruz A."/>
            <person name="Amrine K.C."/>
            <person name="Cantu D."/>
        </authorList>
    </citation>
    <scope>NUCLEOTIDE SEQUENCE [LARGE SCALE GENOMIC DNA]</scope>
    <source>
        <strain evidence="3">DS831</strain>
    </source>
</reference>
<reference evidence="3 4" key="2">
    <citation type="submission" date="2015-05" db="EMBL/GenBank/DDBJ databases">
        <title>Distinctive expansion of gene families associated with plant cell wall degradation and secondary metabolism in the genomes of grapevine trunk pathogens.</title>
        <authorList>
            <person name="Lawrence D.P."/>
            <person name="Travadon R."/>
            <person name="Rolshausen P.E."/>
            <person name="Baumgartner K."/>
        </authorList>
    </citation>
    <scope>NUCLEOTIDE SEQUENCE [LARGE SCALE GENOMIC DNA]</scope>
    <source>
        <strain evidence="3">DS831</strain>
    </source>
</reference>
<name>A0A0G2E6X0_9PEZI</name>
<dbReference type="EMBL" id="LAQI01000139">
    <property type="protein sequence ID" value="KKY18101.1"/>
    <property type="molecule type" value="Genomic_DNA"/>
</dbReference>
<reference evidence="2 5" key="3">
    <citation type="submission" date="2024-02" db="EMBL/GenBank/DDBJ databases">
        <title>De novo assembly and annotation of 12 fungi associated with fruit tree decline syndrome in Ontario, Canada.</title>
        <authorList>
            <person name="Sulman M."/>
            <person name="Ellouze W."/>
            <person name="Ilyukhin E."/>
        </authorList>
    </citation>
    <scope>NUCLEOTIDE SEQUENCE [LARGE SCALE GENOMIC DNA]</scope>
    <source>
        <strain evidence="2 5">FDS-637</strain>
    </source>
</reference>
<feature type="chain" id="PRO_5002543300" evidence="1">
    <location>
        <begin position="20"/>
        <end position="222"/>
    </location>
</feature>
<proteinExistence type="predicted"/>
<evidence type="ECO:0000313" key="5">
    <source>
        <dbReference type="Proteomes" id="UP001430584"/>
    </source>
</evidence>